<evidence type="ECO:0000256" key="1">
    <source>
        <dbReference type="SAM" id="MobiDB-lite"/>
    </source>
</evidence>
<keyword evidence="3" id="KW-1185">Reference proteome</keyword>
<comment type="caution">
    <text evidence="2">The sequence shown here is derived from an EMBL/GenBank/DDBJ whole genome shotgun (WGS) entry which is preliminary data.</text>
</comment>
<organism evidence="2 3">
    <name type="scientific">Plutella xylostella</name>
    <name type="common">Diamondback moth</name>
    <name type="synonym">Plutella maculipennis</name>
    <dbReference type="NCBI Taxonomy" id="51655"/>
    <lineage>
        <taxon>Eukaryota</taxon>
        <taxon>Metazoa</taxon>
        <taxon>Ecdysozoa</taxon>
        <taxon>Arthropoda</taxon>
        <taxon>Hexapoda</taxon>
        <taxon>Insecta</taxon>
        <taxon>Pterygota</taxon>
        <taxon>Neoptera</taxon>
        <taxon>Endopterygota</taxon>
        <taxon>Lepidoptera</taxon>
        <taxon>Glossata</taxon>
        <taxon>Ditrysia</taxon>
        <taxon>Yponomeutoidea</taxon>
        <taxon>Plutellidae</taxon>
        <taxon>Plutella</taxon>
    </lineage>
</organism>
<protein>
    <submittedName>
        <fullName evidence="2">(diamondback moth) hypothetical protein</fullName>
    </submittedName>
</protein>
<accession>A0A8S4FSG5</accession>
<evidence type="ECO:0000313" key="2">
    <source>
        <dbReference type="EMBL" id="CAG9131303.1"/>
    </source>
</evidence>
<feature type="region of interest" description="Disordered" evidence="1">
    <location>
        <begin position="255"/>
        <end position="274"/>
    </location>
</feature>
<dbReference type="AlphaFoldDB" id="A0A8S4FSG5"/>
<reference evidence="2" key="1">
    <citation type="submission" date="2020-11" db="EMBL/GenBank/DDBJ databases">
        <authorList>
            <person name="Whiteford S."/>
        </authorList>
    </citation>
    <scope>NUCLEOTIDE SEQUENCE</scope>
</reference>
<dbReference type="EMBL" id="CAJHNJ030000044">
    <property type="protein sequence ID" value="CAG9131303.1"/>
    <property type="molecule type" value="Genomic_DNA"/>
</dbReference>
<evidence type="ECO:0000313" key="3">
    <source>
        <dbReference type="Proteomes" id="UP000653454"/>
    </source>
</evidence>
<name>A0A8S4FSG5_PLUXY</name>
<sequence length="286" mass="32254">MKEGFRPSPVQLEKRQVLLFLQASISIRTAPGLVMQVKVLVLLVVVAALLGDQVVTAAYPEHEWPTEKQLGGLNLKCIPGRTRLKIAANTVLPPAVPMEESGLSDDEPDHDYRRRHTLANTKEQACQVCVCSVEGKDEHCQSRPAHNVNECIRMTYLAQKYKSGLLPFELGRNIHQAIRRVDSSLDRWRQCIPLDEEYTDCNDDNSCSGCLFCECDFDGNWACRTIHDCSESSRLGDQTLDHALRELHNLIMKQEKSENKARKPRRGPSFTHDNKDGVLGYLITIS</sequence>
<gene>
    <name evidence="2" type="ORF">PLXY2_LOCUS10227</name>
</gene>
<proteinExistence type="predicted"/>
<dbReference type="Proteomes" id="UP000653454">
    <property type="component" value="Unassembled WGS sequence"/>
</dbReference>